<gene>
    <name evidence="1" type="ORF">KOF27_22025</name>
</gene>
<keyword evidence="1" id="KW-0614">Plasmid</keyword>
<reference evidence="1" key="1">
    <citation type="submission" date="2023-04" db="EMBL/GenBank/DDBJ databases">
        <title>Co-integrate Col3M blaNDM-1-harbouring plasmids in clinical Providencia rettgeri isolates from Argentina.</title>
        <authorList>
            <person name="de Belder D."/>
            <person name="Martino F."/>
            <person name="Tijet N."/>
            <person name="Melano R.G."/>
            <person name="Faccone D."/>
            <person name="de Mendieta J.M."/>
            <person name="Rapoport M."/>
            <person name="Albornoz E."/>
            <person name="Petroni A."/>
            <person name="Tuduri E."/>
            <person name="Derdoy L."/>
            <person name="Cogut S."/>
            <person name="Errecalde L."/>
            <person name="Pasteran F."/>
            <person name="Corso A."/>
            <person name="Gomez S.A."/>
        </authorList>
    </citation>
    <scope>NUCLEOTIDE SEQUENCE</scope>
    <source>
        <strain evidence="1">PreM15628</strain>
        <plasmid evidence="1">p15628B_125</plasmid>
    </source>
</reference>
<proteinExistence type="predicted"/>
<accession>A0AAJ6FTR1</accession>
<dbReference type="RefSeq" id="WP_283658114.1">
    <property type="nucleotide sequence ID" value="NZ_CP123372.1"/>
</dbReference>
<dbReference type="EMBL" id="CP123374">
    <property type="protein sequence ID" value="WHT96082.1"/>
    <property type="molecule type" value="Genomic_DNA"/>
</dbReference>
<name>A0AAJ6FTR1_PRORE</name>
<sequence>MIKIVDAGPAVRQRAERDLLVALDVITSLGLSPIDEANEDKNGN</sequence>
<protein>
    <submittedName>
        <fullName evidence="1">Uncharacterized protein</fullName>
    </submittedName>
</protein>
<geneLocation type="plasmid" evidence="1 2">
    <name>p15628B_125</name>
</geneLocation>
<evidence type="ECO:0000313" key="2">
    <source>
        <dbReference type="Proteomes" id="UP000682358"/>
    </source>
</evidence>
<dbReference type="Proteomes" id="UP000682358">
    <property type="component" value="Plasmid p15628B_125"/>
</dbReference>
<dbReference type="AlphaFoldDB" id="A0AAJ6FTR1"/>
<organism evidence="1 2">
    <name type="scientific">Providencia rettgeri</name>
    <dbReference type="NCBI Taxonomy" id="587"/>
    <lineage>
        <taxon>Bacteria</taxon>
        <taxon>Pseudomonadati</taxon>
        <taxon>Pseudomonadota</taxon>
        <taxon>Gammaproteobacteria</taxon>
        <taxon>Enterobacterales</taxon>
        <taxon>Morganellaceae</taxon>
        <taxon>Providencia</taxon>
    </lineage>
</organism>
<evidence type="ECO:0000313" key="1">
    <source>
        <dbReference type="EMBL" id="WHT96082.1"/>
    </source>
</evidence>